<protein>
    <submittedName>
        <fullName evidence="2">Uncharacterized protein</fullName>
    </submittedName>
</protein>
<dbReference type="EMBL" id="BGPR01011132">
    <property type="protein sequence ID" value="GBN49779.1"/>
    <property type="molecule type" value="Genomic_DNA"/>
</dbReference>
<evidence type="ECO:0000256" key="1">
    <source>
        <dbReference type="SAM" id="MobiDB-lite"/>
    </source>
</evidence>
<name>A0A4Y2PFD8_ARAVE</name>
<evidence type="ECO:0000313" key="3">
    <source>
        <dbReference type="Proteomes" id="UP000499080"/>
    </source>
</evidence>
<keyword evidence="3" id="KW-1185">Reference proteome</keyword>
<accession>A0A4Y2PFD8</accession>
<dbReference type="AlphaFoldDB" id="A0A4Y2PFD8"/>
<proteinExistence type="predicted"/>
<dbReference type="Proteomes" id="UP000499080">
    <property type="component" value="Unassembled WGS sequence"/>
</dbReference>
<feature type="region of interest" description="Disordered" evidence="1">
    <location>
        <begin position="1"/>
        <end position="28"/>
    </location>
</feature>
<evidence type="ECO:0000313" key="2">
    <source>
        <dbReference type="EMBL" id="GBN49779.1"/>
    </source>
</evidence>
<organism evidence="2 3">
    <name type="scientific">Araneus ventricosus</name>
    <name type="common">Orbweaver spider</name>
    <name type="synonym">Epeira ventricosa</name>
    <dbReference type="NCBI Taxonomy" id="182803"/>
    <lineage>
        <taxon>Eukaryota</taxon>
        <taxon>Metazoa</taxon>
        <taxon>Ecdysozoa</taxon>
        <taxon>Arthropoda</taxon>
        <taxon>Chelicerata</taxon>
        <taxon>Arachnida</taxon>
        <taxon>Araneae</taxon>
        <taxon>Araneomorphae</taxon>
        <taxon>Entelegynae</taxon>
        <taxon>Araneoidea</taxon>
        <taxon>Araneidae</taxon>
        <taxon>Araneus</taxon>
    </lineage>
</organism>
<gene>
    <name evidence="2" type="ORF">AVEN_74070_1</name>
</gene>
<reference evidence="2 3" key="1">
    <citation type="journal article" date="2019" name="Sci. Rep.">
        <title>Orb-weaving spider Araneus ventricosus genome elucidates the spidroin gene catalogue.</title>
        <authorList>
            <person name="Kono N."/>
            <person name="Nakamura H."/>
            <person name="Ohtoshi R."/>
            <person name="Moran D.A.P."/>
            <person name="Shinohara A."/>
            <person name="Yoshida Y."/>
            <person name="Fujiwara M."/>
            <person name="Mori M."/>
            <person name="Tomita M."/>
            <person name="Arakawa K."/>
        </authorList>
    </citation>
    <scope>NUCLEOTIDE SEQUENCE [LARGE SCALE GENOMIC DNA]</scope>
</reference>
<sequence length="91" mass="10400">MPNRLHRLSREKQIYTQTHPSDTRPHQFMPQLDYISTKSAASKSETPSYHPNLLQKSWKPATADVVLESTIFHSAKLTIQLGESRPKDVIS</sequence>
<comment type="caution">
    <text evidence="2">The sequence shown here is derived from an EMBL/GenBank/DDBJ whole genome shotgun (WGS) entry which is preliminary data.</text>
</comment>